<dbReference type="STRING" id="36166.T1GBS1"/>
<dbReference type="Proteomes" id="UP000015102">
    <property type="component" value="Unassembled WGS sequence"/>
</dbReference>
<feature type="compositionally biased region" description="Polar residues" evidence="1">
    <location>
        <begin position="229"/>
        <end position="242"/>
    </location>
</feature>
<reference evidence="3" key="1">
    <citation type="submission" date="2013-02" db="EMBL/GenBank/DDBJ databases">
        <authorList>
            <person name="Hughes D."/>
        </authorList>
    </citation>
    <scope>NUCLEOTIDE SEQUENCE</scope>
    <source>
        <strain>Durham</strain>
        <strain evidence="3">NC isolate 2 -- Noor lab</strain>
    </source>
</reference>
<dbReference type="EMBL" id="CAQQ02124719">
    <property type="status" value="NOT_ANNOTATED_CDS"/>
    <property type="molecule type" value="Genomic_DNA"/>
</dbReference>
<feature type="region of interest" description="Disordered" evidence="1">
    <location>
        <begin position="90"/>
        <end position="124"/>
    </location>
</feature>
<feature type="region of interest" description="Disordered" evidence="1">
    <location>
        <begin position="138"/>
        <end position="336"/>
    </location>
</feature>
<dbReference type="HOGENOM" id="CLU_781403_0_0_1"/>
<dbReference type="EnsemblMetazoa" id="MESCA000709-RA">
    <property type="protein sequence ID" value="MESCA000709-PA"/>
    <property type="gene ID" value="MESCA000709"/>
</dbReference>
<feature type="compositionally biased region" description="Low complexity" evidence="1">
    <location>
        <begin position="138"/>
        <end position="153"/>
    </location>
</feature>
<feature type="compositionally biased region" description="Low complexity" evidence="1">
    <location>
        <begin position="275"/>
        <end position="314"/>
    </location>
</feature>
<dbReference type="AlphaFoldDB" id="T1GBS1"/>
<reference evidence="2" key="2">
    <citation type="submission" date="2015-06" db="UniProtKB">
        <authorList>
            <consortium name="EnsemblMetazoa"/>
        </authorList>
    </citation>
    <scope>IDENTIFICATION</scope>
</reference>
<keyword evidence="3" id="KW-1185">Reference proteome</keyword>
<feature type="compositionally biased region" description="Acidic residues" evidence="1">
    <location>
        <begin position="108"/>
        <end position="118"/>
    </location>
</feature>
<feature type="compositionally biased region" description="Low complexity" evidence="1">
    <location>
        <begin position="162"/>
        <end position="195"/>
    </location>
</feature>
<evidence type="ECO:0000313" key="2">
    <source>
        <dbReference type="EnsemblMetazoa" id="MESCA000709-PA"/>
    </source>
</evidence>
<name>T1GBS1_MEGSC</name>
<evidence type="ECO:0000256" key="1">
    <source>
        <dbReference type="SAM" id="MobiDB-lite"/>
    </source>
</evidence>
<feature type="compositionally biased region" description="Polar residues" evidence="1">
    <location>
        <begin position="315"/>
        <end position="329"/>
    </location>
</feature>
<feature type="compositionally biased region" description="Basic residues" evidence="1">
    <location>
        <begin position="249"/>
        <end position="261"/>
    </location>
</feature>
<protein>
    <submittedName>
        <fullName evidence="2">Uncharacterized protein</fullName>
    </submittedName>
</protein>
<sequence length="355" mass="38184">MKLSKLSHHVWFRKNDERKSECECGLNGSSNKRVVKKRKTKQNLGGTVFRCCLPCRGGSTAAPATSPSNSPLQSEELNNFVNEGRQIQLNSTTNTLSTISAGEPKPEEPEEDEDDDEPTSPLSNQLSEFLENSEDFLTTTNYNNNTSKSSPSSVANIDSTTRKSNSTTRKSSTTNSSSPSSSSSQSTSQSSQSRSICQPQTSSPLPHIKEEEETENTLRSPTEIDSVKLLTSSSRNLSDEQYSSTPSPHSKHKSRKPHHKTSWGSTRIVSGGGISTTSSETLGSLSGSTLIGSSGGSITSGNNTNNTTSILSTSVPLSSNTSGLLSQPKMQAEQGSIEARKLTISYRDEGSWLFT</sequence>
<dbReference type="EMBL" id="CAQQ02124718">
    <property type="status" value="NOT_ANNOTATED_CDS"/>
    <property type="molecule type" value="Genomic_DNA"/>
</dbReference>
<accession>T1GBS1</accession>
<organism evidence="2 3">
    <name type="scientific">Megaselia scalaris</name>
    <name type="common">Humpbacked fly</name>
    <name type="synonym">Phora scalaris</name>
    <dbReference type="NCBI Taxonomy" id="36166"/>
    <lineage>
        <taxon>Eukaryota</taxon>
        <taxon>Metazoa</taxon>
        <taxon>Ecdysozoa</taxon>
        <taxon>Arthropoda</taxon>
        <taxon>Hexapoda</taxon>
        <taxon>Insecta</taxon>
        <taxon>Pterygota</taxon>
        <taxon>Neoptera</taxon>
        <taxon>Endopterygota</taxon>
        <taxon>Diptera</taxon>
        <taxon>Brachycera</taxon>
        <taxon>Muscomorpha</taxon>
        <taxon>Platypezoidea</taxon>
        <taxon>Phoridae</taxon>
        <taxon>Megaseliini</taxon>
        <taxon>Megaselia</taxon>
    </lineage>
</organism>
<evidence type="ECO:0000313" key="3">
    <source>
        <dbReference type="Proteomes" id="UP000015102"/>
    </source>
</evidence>
<proteinExistence type="predicted"/>